<comment type="caution">
    <text evidence="11">The sequence shown here is derived from an EMBL/GenBank/DDBJ whole genome shotgun (WGS) entry which is preliminary data.</text>
</comment>
<dbReference type="Pfam" id="PF13414">
    <property type="entry name" value="TPR_11"/>
    <property type="match status" value="3"/>
</dbReference>
<dbReference type="EMBL" id="JAPHEH010000001">
    <property type="protein sequence ID" value="MDG4474792.1"/>
    <property type="molecule type" value="Genomic_DNA"/>
</dbReference>
<comment type="pathway">
    <text evidence="1">Protein modification; protein glycosylation.</text>
</comment>
<dbReference type="InterPro" id="IPR029489">
    <property type="entry name" value="OGT/SEC/SPY_C"/>
</dbReference>
<dbReference type="InterPro" id="IPR011990">
    <property type="entry name" value="TPR-like_helical_dom_sf"/>
</dbReference>
<keyword evidence="5" id="KW-0808">Transferase</keyword>
<dbReference type="PROSITE" id="PS50293">
    <property type="entry name" value="TPR_REGION"/>
    <property type="match status" value="4"/>
</dbReference>
<feature type="region of interest" description="Disordered" evidence="9">
    <location>
        <begin position="1"/>
        <end position="25"/>
    </location>
</feature>
<evidence type="ECO:0000256" key="9">
    <source>
        <dbReference type="SAM" id="MobiDB-lite"/>
    </source>
</evidence>
<feature type="repeat" description="TPR" evidence="8">
    <location>
        <begin position="233"/>
        <end position="266"/>
    </location>
</feature>
<dbReference type="EC" id="2.4.1.255" evidence="3"/>
<feature type="repeat" description="TPR" evidence="8">
    <location>
        <begin position="63"/>
        <end position="96"/>
    </location>
</feature>
<dbReference type="PANTHER" id="PTHR44835:SF1">
    <property type="entry name" value="PROTEIN O-GLCNAC TRANSFERASE"/>
    <property type="match status" value="1"/>
</dbReference>
<dbReference type="Pfam" id="PF13844">
    <property type="entry name" value="Glyco_transf_41"/>
    <property type="match status" value="2"/>
</dbReference>
<evidence type="ECO:0000256" key="1">
    <source>
        <dbReference type="ARBA" id="ARBA00004922"/>
    </source>
</evidence>
<dbReference type="InterPro" id="IPR051939">
    <property type="entry name" value="Glycosyltr_41/O-GlcNAc_trsf"/>
</dbReference>
<keyword evidence="12" id="KW-1185">Reference proteome</keyword>
<feature type="domain" description="O-GlcNAc transferase C-terminal" evidence="10">
    <location>
        <begin position="591"/>
        <end position="762"/>
    </location>
</feature>
<reference evidence="11" key="1">
    <citation type="journal article" date="2022" name="bioRxiv">
        <title>Thiovibrio frasassiensisgen. nov., sp. nov., an autotrophic, elemental sulfur disproportionating bacterium isolated from sulfidic karst sediment, and proposal of Thiovibrionaceae fam. nov.</title>
        <authorList>
            <person name="Aronson H."/>
            <person name="Thomas C."/>
            <person name="Bhattacharyya M."/>
            <person name="Eckstein S."/>
            <person name="Jensen S."/>
            <person name="Barco R."/>
            <person name="Macalady J."/>
            <person name="Amend J."/>
        </authorList>
    </citation>
    <scope>NUCLEOTIDE SEQUENCE</scope>
    <source>
        <strain evidence="11">RS19-109</strain>
    </source>
</reference>
<dbReference type="Gene3D" id="3.40.50.11380">
    <property type="match status" value="1"/>
</dbReference>
<dbReference type="PROSITE" id="PS50005">
    <property type="entry name" value="TPR"/>
    <property type="match status" value="8"/>
</dbReference>
<dbReference type="AlphaFoldDB" id="A0A9X4MDW9"/>
<dbReference type="InterPro" id="IPR019734">
    <property type="entry name" value="TPR_rpt"/>
</dbReference>
<evidence type="ECO:0000256" key="2">
    <source>
        <dbReference type="ARBA" id="ARBA00005386"/>
    </source>
</evidence>
<feature type="repeat" description="TPR" evidence="8">
    <location>
        <begin position="267"/>
        <end position="300"/>
    </location>
</feature>
<sequence length="780" mass="87521">MSPPKKQKHSATKRQHQKTPPNQKTSFDIEQALAKAIKNHQAGNLQQAEKLYREILSLKPNHAETLHGLAIIACQCRQYTAAVSLFQKAIHEEPTKAVYYYNLGNAFKDLGRFNEALPCYGQALRLKPDYIEALNNLGIIFHSQGKFDEAIAAYHEALQLKPDHADALYNLANTLYSQGRTQESLLSAQKALAAKEDSPEVYTLLGYIFHKQKKWEAAVKCFQHALHLSPTTAIHYSNLALAFQEQGKLDEAVACYQKAIELDPDSAIVYNNLGNLLNKQDRLLDAESCLRQALKLMPDCAEMHGNLGGILRSQGRFTEAEASLRMALDIMPDYASAYNNLANTLMAQGYLAEAEANFRRALELKPDFIEAHSSLLFALNYHPDKSGEAIFETYQEYDKLFGFPHRNKWQRHTNSRVVNRRLKVGYVSPDFRHHSARHVLEPLLAHRDKKVLEVYAYAELSREDTKTALYKGYVDHWIPTAGLTDDALAEHIRADAIDILVDLAGQTTNNRLGVFARKPAPISVSWIGCGYTTGLTAIDYYLTDRAMAPAGSEKFFSETPWRLTTPGFTYRPAEGMGSVNPLPAIARGHVTFGTLTRAIRINHRTIRVWSEILKQVANSRLVIDSSNFKDTALQTALAKKFAAHGISRERLEIGFHSPPWDVLRGMDIMLDCFPHNSGTTLVESLYMGVPFVTLAGRPSVGRLGSAVLEGVDHPEWIARTEDEYVKIAVALASDLPQLAALRIVLRKELETGPLMDEPSFARKLESAYREMFAKWCEKNQ</sequence>
<feature type="repeat" description="TPR" evidence="8">
    <location>
        <begin position="199"/>
        <end position="232"/>
    </location>
</feature>
<organism evidence="11 12">
    <name type="scientific">Thiovibrio frasassiensis</name>
    <dbReference type="NCBI Taxonomy" id="2984131"/>
    <lineage>
        <taxon>Bacteria</taxon>
        <taxon>Pseudomonadati</taxon>
        <taxon>Thermodesulfobacteriota</taxon>
        <taxon>Desulfobulbia</taxon>
        <taxon>Desulfobulbales</taxon>
        <taxon>Thiovibrionaceae</taxon>
        <taxon>Thiovibrio</taxon>
    </lineage>
</organism>
<dbReference type="Gene3D" id="3.40.50.2000">
    <property type="entry name" value="Glycogen Phosphorylase B"/>
    <property type="match status" value="1"/>
</dbReference>
<reference evidence="11" key="2">
    <citation type="submission" date="2022-10" db="EMBL/GenBank/DDBJ databases">
        <authorList>
            <person name="Aronson H.S."/>
        </authorList>
    </citation>
    <scope>NUCLEOTIDE SEQUENCE</scope>
    <source>
        <strain evidence="11">RS19-109</strain>
    </source>
</reference>
<evidence type="ECO:0000256" key="7">
    <source>
        <dbReference type="ARBA" id="ARBA00022803"/>
    </source>
</evidence>
<evidence type="ECO:0000313" key="12">
    <source>
        <dbReference type="Proteomes" id="UP001154240"/>
    </source>
</evidence>
<feature type="domain" description="O-GlcNAc transferase C-terminal" evidence="10">
    <location>
        <begin position="372"/>
        <end position="558"/>
    </location>
</feature>
<feature type="repeat" description="TPR" evidence="8">
    <location>
        <begin position="301"/>
        <end position="334"/>
    </location>
</feature>
<evidence type="ECO:0000259" key="10">
    <source>
        <dbReference type="Pfam" id="PF13844"/>
    </source>
</evidence>
<dbReference type="Pfam" id="PF13181">
    <property type="entry name" value="TPR_8"/>
    <property type="match status" value="1"/>
</dbReference>
<proteinExistence type="inferred from homology"/>
<dbReference type="GO" id="GO:0097363">
    <property type="term" value="F:protein O-acetylglucosaminyltransferase activity"/>
    <property type="evidence" value="ECO:0007669"/>
    <property type="project" value="UniProtKB-EC"/>
</dbReference>
<feature type="repeat" description="TPR" evidence="8">
    <location>
        <begin position="131"/>
        <end position="164"/>
    </location>
</feature>
<dbReference type="Pfam" id="PF00515">
    <property type="entry name" value="TPR_1"/>
    <property type="match status" value="1"/>
</dbReference>
<dbReference type="Gene3D" id="1.25.40.10">
    <property type="entry name" value="Tetratricopeptide repeat domain"/>
    <property type="match status" value="6"/>
</dbReference>
<dbReference type="RefSeq" id="WP_307631772.1">
    <property type="nucleotide sequence ID" value="NZ_JAPHEH010000001.1"/>
</dbReference>
<accession>A0A9X4MDW9</accession>
<dbReference type="Pfam" id="PF14559">
    <property type="entry name" value="TPR_19"/>
    <property type="match status" value="1"/>
</dbReference>
<gene>
    <name evidence="11" type="ORF">OLX77_01290</name>
</gene>
<evidence type="ECO:0000313" key="11">
    <source>
        <dbReference type="EMBL" id="MDG4474792.1"/>
    </source>
</evidence>
<comment type="similarity">
    <text evidence="2">Belongs to the glycosyltransferase 41 family. O-GlcNAc transferase subfamily.</text>
</comment>
<evidence type="ECO:0000256" key="6">
    <source>
        <dbReference type="ARBA" id="ARBA00022737"/>
    </source>
</evidence>
<feature type="repeat" description="TPR" evidence="8">
    <location>
        <begin position="97"/>
        <end position="130"/>
    </location>
</feature>
<evidence type="ECO:0000256" key="5">
    <source>
        <dbReference type="ARBA" id="ARBA00022679"/>
    </source>
</evidence>
<feature type="compositionally biased region" description="Basic residues" evidence="9">
    <location>
        <begin position="1"/>
        <end position="17"/>
    </location>
</feature>
<keyword evidence="4" id="KW-0328">Glycosyltransferase</keyword>
<dbReference type="SMART" id="SM00028">
    <property type="entry name" value="TPR"/>
    <property type="match status" value="10"/>
</dbReference>
<keyword evidence="6" id="KW-0677">Repeat</keyword>
<dbReference type="PANTHER" id="PTHR44835">
    <property type="entry name" value="UDP-N-ACETYLGLUCOSAMINE--PEPTIDE N-ACETYLGLUCOSAMINYLTRANSFERASE SPINDLY-RELATED"/>
    <property type="match status" value="1"/>
</dbReference>
<keyword evidence="7 8" id="KW-0802">TPR repeat</keyword>
<protein>
    <recommendedName>
        <fullName evidence="3">protein O-GlcNAc transferase</fullName>
        <ecNumber evidence="3">2.4.1.255</ecNumber>
    </recommendedName>
</protein>
<dbReference type="Proteomes" id="UP001154240">
    <property type="component" value="Unassembled WGS sequence"/>
</dbReference>
<evidence type="ECO:0000256" key="4">
    <source>
        <dbReference type="ARBA" id="ARBA00022676"/>
    </source>
</evidence>
<feature type="repeat" description="TPR" evidence="8">
    <location>
        <begin position="335"/>
        <end position="368"/>
    </location>
</feature>
<name>A0A9X4MDW9_9BACT</name>
<evidence type="ECO:0000256" key="3">
    <source>
        <dbReference type="ARBA" id="ARBA00011970"/>
    </source>
</evidence>
<dbReference type="SUPFAM" id="SSF48452">
    <property type="entry name" value="TPR-like"/>
    <property type="match status" value="2"/>
</dbReference>
<evidence type="ECO:0000256" key="8">
    <source>
        <dbReference type="PROSITE-ProRule" id="PRU00339"/>
    </source>
</evidence>